<evidence type="ECO:0000256" key="3">
    <source>
        <dbReference type="SAM" id="MobiDB-lite"/>
    </source>
</evidence>
<dbReference type="OrthoDB" id="10259720at2759"/>
<dbReference type="GO" id="GO:0036159">
    <property type="term" value="P:inner dynein arm assembly"/>
    <property type="evidence" value="ECO:0007669"/>
    <property type="project" value="InterPro"/>
</dbReference>
<dbReference type="GO" id="GO:0060285">
    <property type="term" value="P:cilium-dependent cell motility"/>
    <property type="evidence" value="ECO:0007669"/>
    <property type="project" value="TreeGrafter"/>
</dbReference>
<sequence length="782" mass="90766">MAAATNGYDAGVDVLPLHLMNGTNKQLSAQIAHFEGEADKAQLESDEHRDRLKFMQDHLGNVKAEILNTQALYEAKRREVQSEDHMCQLAERERGRLKQHLANLEVRKSELQEKLDAVQNRIFQGNLRMDEFKAAMNFNQEELEQWDLARKQKEDDGAVINRYQKADEAKTRDLTFTVEKLSKQVQRKRDELEEEVTATRAAQMELDKSAEDYKVVHQERQYLLKQWEEAVMAMHQRDNAIKAAGDRYQEGKQWLQKRANQLKARAEFHELEVTNTAELRSKISQEERVLSKYREDFGVLEKHLRDLEDEVDVVRNTLSKAQSDKSRLSANRDSLTNKRNEKENQFNRMQKQHEQVMSKSCCTPLSLTSNKWSARSTVQRESAPRRRSVSCKKRLRCFRRCTTTLASSTQSSRRQVKRVHEELRQTRHDTNRLEKEKKTTNDRLLELTLENESCTIELGKLTKSKDESLVQADVLKLQVERLKKLLTNRGGELMGLENRKEQLSITIAEREEEIKMHHEILRMEAKTAEDERRAIASELVDRSKQVVQLKNRFEVLMGRMDTDAGQMTHAQHIVKTAKEREELQTYGDTLDGDIKKAERELRKIDKTIATLRGSNSKFKHQFTKVTEGDDTLVQQKLLQQKNKELQAIVNRRTNEMKDFLRTEVSKMSELQDRQNDKAELEAGIAQLEVQRVALDKEIEEQRELVARYDVAIGKSRRTTETEIVKDIELLEEEEKQVSLVRLLMQVAQNHGEEVFRVVEGTLHRSGIEVPADSFGGDEGGDE</sequence>
<evidence type="ECO:0000256" key="2">
    <source>
        <dbReference type="SAM" id="Coils"/>
    </source>
</evidence>
<evidence type="ECO:0000313" key="5">
    <source>
        <dbReference type="Proteomes" id="UP000051952"/>
    </source>
</evidence>
<feature type="coiled-coil region" evidence="2">
    <location>
        <begin position="416"/>
        <end position="450"/>
    </location>
</feature>
<reference evidence="5" key="1">
    <citation type="submission" date="2015-09" db="EMBL/GenBank/DDBJ databases">
        <authorList>
            <consortium name="Pathogen Informatics"/>
        </authorList>
    </citation>
    <scope>NUCLEOTIDE SEQUENCE [LARGE SCALE GENOMIC DNA]</scope>
    <source>
        <strain evidence="5">Lake Konstanz</strain>
    </source>
</reference>
<protein>
    <recommendedName>
        <fullName evidence="6">Coiled-coil domain-containing protein 39</fullName>
    </recommendedName>
</protein>
<dbReference type="OMA" id="VDADIPM"/>
<dbReference type="GO" id="GO:0003341">
    <property type="term" value="P:cilium movement"/>
    <property type="evidence" value="ECO:0007669"/>
    <property type="project" value="InterPro"/>
</dbReference>
<feature type="coiled-coil region" evidence="2">
    <location>
        <begin position="670"/>
        <end position="704"/>
    </location>
</feature>
<name>A0A0S4KP09_BODSA</name>
<organism evidence="4 5">
    <name type="scientific">Bodo saltans</name>
    <name type="common">Flagellated protozoan</name>
    <dbReference type="NCBI Taxonomy" id="75058"/>
    <lineage>
        <taxon>Eukaryota</taxon>
        <taxon>Discoba</taxon>
        <taxon>Euglenozoa</taxon>
        <taxon>Kinetoplastea</taxon>
        <taxon>Metakinetoplastina</taxon>
        <taxon>Eubodonida</taxon>
        <taxon>Bodonidae</taxon>
        <taxon>Bodo</taxon>
    </lineage>
</organism>
<dbReference type="AlphaFoldDB" id="A0A0S4KP09"/>
<evidence type="ECO:0000256" key="1">
    <source>
        <dbReference type="ARBA" id="ARBA00023054"/>
    </source>
</evidence>
<gene>
    <name evidence="4" type="ORF">BSAL_08535</name>
</gene>
<feature type="coiled-coil region" evidence="2">
    <location>
        <begin position="87"/>
        <end position="121"/>
    </location>
</feature>
<proteinExistence type="predicted"/>
<dbReference type="EMBL" id="CYKH01001435">
    <property type="protein sequence ID" value="CUI14637.1"/>
    <property type="molecule type" value="Genomic_DNA"/>
</dbReference>
<feature type="compositionally biased region" description="Basic and acidic residues" evidence="3">
    <location>
        <begin position="335"/>
        <end position="356"/>
    </location>
</feature>
<dbReference type="GO" id="GO:0005930">
    <property type="term" value="C:axoneme"/>
    <property type="evidence" value="ECO:0007669"/>
    <property type="project" value="InterPro"/>
</dbReference>
<feature type="coiled-coil region" evidence="2">
    <location>
        <begin position="24"/>
        <end position="58"/>
    </location>
</feature>
<evidence type="ECO:0008006" key="6">
    <source>
        <dbReference type="Google" id="ProtNLM"/>
    </source>
</evidence>
<feature type="region of interest" description="Disordered" evidence="3">
    <location>
        <begin position="320"/>
        <end position="357"/>
    </location>
</feature>
<evidence type="ECO:0000313" key="4">
    <source>
        <dbReference type="EMBL" id="CUI14637.1"/>
    </source>
</evidence>
<keyword evidence="1 2" id="KW-0175">Coiled coil</keyword>
<dbReference type="PANTHER" id="PTHR18962">
    <property type="entry name" value="COILED-COIL DOMAIN-CONTAINING PROTEIN 39"/>
    <property type="match status" value="1"/>
</dbReference>
<dbReference type="PANTHER" id="PTHR18962:SF0">
    <property type="entry name" value="COILED-COIL DOMAIN-CONTAINING PROTEIN 39"/>
    <property type="match status" value="1"/>
</dbReference>
<keyword evidence="5" id="KW-1185">Reference proteome</keyword>
<dbReference type="InterPro" id="IPR033290">
    <property type="entry name" value="CCDC39"/>
</dbReference>
<dbReference type="Proteomes" id="UP000051952">
    <property type="component" value="Unassembled WGS sequence"/>
</dbReference>
<accession>A0A0S4KP09</accession>
<dbReference type="Pfam" id="PF24161">
    <property type="entry name" value="CCDC39"/>
    <property type="match status" value="2"/>
</dbReference>